<dbReference type="EMBL" id="CP000127">
    <property type="protein sequence ID" value="ABA56958.1"/>
    <property type="molecule type" value="Genomic_DNA"/>
</dbReference>
<evidence type="ECO:0000313" key="4">
    <source>
        <dbReference type="Proteomes" id="UP000006838"/>
    </source>
</evidence>
<accession>Q3JDY8</accession>
<protein>
    <submittedName>
        <fullName evidence="3">Uncharacterized protein</fullName>
    </submittedName>
</protein>
<proteinExistence type="inferred from homology"/>
<keyword evidence="4" id="KW-1185">Reference proteome</keyword>
<organism evidence="3 4">
    <name type="scientific">Nitrosococcus oceani (strain ATCC 19707 / BCRC 17464 / JCM 30415 / NCIMB 11848 / C-107)</name>
    <dbReference type="NCBI Taxonomy" id="323261"/>
    <lineage>
        <taxon>Bacteria</taxon>
        <taxon>Pseudomonadati</taxon>
        <taxon>Pseudomonadota</taxon>
        <taxon>Gammaproteobacteria</taxon>
        <taxon>Chromatiales</taxon>
        <taxon>Chromatiaceae</taxon>
        <taxon>Nitrosococcus</taxon>
    </lineage>
</organism>
<dbReference type="InterPro" id="IPR049537">
    <property type="entry name" value="RelB-like"/>
</dbReference>
<evidence type="ECO:0000256" key="1">
    <source>
        <dbReference type="ARBA" id="ARBA00009981"/>
    </source>
</evidence>
<comment type="similarity">
    <text evidence="1">Belongs to the phD/YefM antitoxin family.</text>
</comment>
<dbReference type="Proteomes" id="UP000006838">
    <property type="component" value="Chromosome"/>
</dbReference>
<gene>
    <name evidence="3" type="ordered locus">Noc_0434</name>
</gene>
<dbReference type="InParanoid" id="Q3JDY8"/>
<feature type="region of interest" description="Disordered" evidence="2">
    <location>
        <begin position="69"/>
        <end position="88"/>
    </location>
</feature>
<dbReference type="SUPFAM" id="SSF143120">
    <property type="entry name" value="YefM-like"/>
    <property type="match status" value="1"/>
</dbReference>
<dbReference type="STRING" id="323261.Noc_0434"/>
<feature type="compositionally biased region" description="Basic and acidic residues" evidence="2">
    <location>
        <begin position="69"/>
        <end position="82"/>
    </location>
</feature>
<dbReference type="HOGENOM" id="CLU_189911_0_0_6"/>
<evidence type="ECO:0000313" key="3">
    <source>
        <dbReference type="EMBL" id="ABA56958.1"/>
    </source>
</evidence>
<dbReference type="Pfam" id="PF18506">
    <property type="entry name" value="RelB-like"/>
    <property type="match status" value="1"/>
</dbReference>
<sequence length="88" mass="10178">MISKPEESCQVRRPVRRCGVNALMNIHKKIVVDEQGNPQEVIIPWDEFQELAEILGLDLDSEDLEDLRQAREDRESGKRDAYIDLDSI</sequence>
<dbReference type="InterPro" id="IPR036165">
    <property type="entry name" value="YefM-like_sf"/>
</dbReference>
<dbReference type="AlphaFoldDB" id="Q3JDY8"/>
<reference evidence="4" key="1">
    <citation type="journal article" date="2006" name="Appl. Environ. Microbiol.">
        <title>Complete genome sequence of the marine, chemolithoautotrophic, ammonia-oxidizing bacterium Nitrosococcus oceani ATCC 19707.</title>
        <authorList>
            <person name="Klotz M.G."/>
            <person name="Arp D.J."/>
            <person name="Chain P.S.G."/>
            <person name="El-Sheikh A.F."/>
            <person name="Hauser L.J."/>
            <person name="Hommes N.G."/>
            <person name="Larimer F.W."/>
            <person name="Malfatti S.A."/>
            <person name="Norton J.M."/>
            <person name="Poret-Peterson A.T."/>
            <person name="Vergez L.M."/>
            <person name="Ward B.B."/>
        </authorList>
    </citation>
    <scope>NUCLEOTIDE SEQUENCE [LARGE SCALE GENOMIC DNA]</scope>
    <source>
        <strain evidence="4">ATCC 19707 / BCRC 17464 / NCIMB 11848 / C-107</strain>
    </source>
</reference>
<dbReference type="KEGG" id="noc:Noc_0434"/>
<name>Q3JDY8_NITOC</name>
<evidence type="ECO:0000256" key="2">
    <source>
        <dbReference type="SAM" id="MobiDB-lite"/>
    </source>
</evidence>